<dbReference type="EMBL" id="JBHUOL010000006">
    <property type="protein sequence ID" value="MFD2907633.1"/>
    <property type="molecule type" value="Genomic_DNA"/>
</dbReference>
<proteinExistence type="predicted"/>
<dbReference type="InterPro" id="IPR046500">
    <property type="entry name" value="DUF6678"/>
</dbReference>
<evidence type="ECO:0000313" key="1">
    <source>
        <dbReference type="EMBL" id="MFD2907633.1"/>
    </source>
</evidence>
<dbReference type="Pfam" id="PF20383">
    <property type="entry name" value="DUF6678"/>
    <property type="match status" value="1"/>
</dbReference>
<gene>
    <name evidence="1" type="ORF">ACFSX9_02690</name>
</gene>
<reference evidence="2" key="1">
    <citation type="journal article" date="2019" name="Int. J. Syst. Evol. Microbiol.">
        <title>The Global Catalogue of Microorganisms (GCM) 10K type strain sequencing project: providing services to taxonomists for standard genome sequencing and annotation.</title>
        <authorList>
            <consortium name="The Broad Institute Genomics Platform"/>
            <consortium name="The Broad Institute Genome Sequencing Center for Infectious Disease"/>
            <person name="Wu L."/>
            <person name="Ma J."/>
        </authorList>
    </citation>
    <scope>NUCLEOTIDE SEQUENCE [LARGE SCALE GENOMIC DNA]</scope>
    <source>
        <strain evidence="2">KCTC 52644</strain>
    </source>
</reference>
<name>A0ABW5Z4I8_9FLAO</name>
<organism evidence="1 2">
    <name type="scientific">Flavobacterium ardleyense</name>
    <dbReference type="NCBI Taxonomy" id="2038737"/>
    <lineage>
        <taxon>Bacteria</taxon>
        <taxon>Pseudomonadati</taxon>
        <taxon>Bacteroidota</taxon>
        <taxon>Flavobacteriia</taxon>
        <taxon>Flavobacteriales</taxon>
        <taxon>Flavobacteriaceae</taxon>
        <taxon>Flavobacterium</taxon>
    </lineage>
</organism>
<dbReference type="RefSeq" id="WP_379804063.1">
    <property type="nucleotide sequence ID" value="NZ_JBHUOL010000006.1"/>
</dbReference>
<accession>A0ABW5Z4I8</accession>
<keyword evidence="2" id="KW-1185">Reference proteome</keyword>
<protein>
    <submittedName>
        <fullName evidence="1">DUF6678 family protein</fullName>
    </submittedName>
</protein>
<comment type="caution">
    <text evidence="1">The sequence shown here is derived from an EMBL/GenBank/DDBJ whole genome shotgun (WGS) entry which is preliminary data.</text>
</comment>
<dbReference type="Proteomes" id="UP001597549">
    <property type="component" value="Unassembled WGS sequence"/>
</dbReference>
<sequence length="168" mass="19871">MQDLEKRDLYSGTDTKNMTEDEKYKYYTTNDSDILIYKEDVRKIVEKKGLGSYMNDTKWLRLQKLVANLPFSPSYYEKLIRDDNFNFSKIVKIKNSTCFGNWSPFYMEGMSLFFSIEYIIVIPVYIEYVGRLVKGKVIDITAELEKLLLDNNIPFEFNNGNFVIYGYK</sequence>
<evidence type="ECO:0000313" key="2">
    <source>
        <dbReference type="Proteomes" id="UP001597549"/>
    </source>
</evidence>